<dbReference type="EMBL" id="JANPWB010000005">
    <property type="protein sequence ID" value="KAJ1185470.1"/>
    <property type="molecule type" value="Genomic_DNA"/>
</dbReference>
<dbReference type="Proteomes" id="UP001066276">
    <property type="component" value="Chromosome 3_1"/>
</dbReference>
<keyword evidence="3" id="KW-1185">Reference proteome</keyword>
<evidence type="ECO:0000313" key="2">
    <source>
        <dbReference type="EMBL" id="KAJ1185470.1"/>
    </source>
</evidence>
<evidence type="ECO:0000256" key="1">
    <source>
        <dbReference type="SAM" id="MobiDB-lite"/>
    </source>
</evidence>
<reference evidence="2" key="1">
    <citation type="journal article" date="2022" name="bioRxiv">
        <title>Sequencing and chromosome-scale assembly of the giantPleurodeles waltlgenome.</title>
        <authorList>
            <person name="Brown T."/>
            <person name="Elewa A."/>
            <person name="Iarovenko S."/>
            <person name="Subramanian E."/>
            <person name="Araus A.J."/>
            <person name="Petzold A."/>
            <person name="Susuki M."/>
            <person name="Suzuki K.-i.T."/>
            <person name="Hayashi T."/>
            <person name="Toyoda A."/>
            <person name="Oliveira C."/>
            <person name="Osipova E."/>
            <person name="Leigh N.D."/>
            <person name="Simon A."/>
            <person name="Yun M.H."/>
        </authorList>
    </citation>
    <scope>NUCLEOTIDE SEQUENCE</scope>
    <source>
        <strain evidence="2">20211129_DDA</strain>
        <tissue evidence="2">Liver</tissue>
    </source>
</reference>
<name>A0AAV7U8X5_PLEWA</name>
<proteinExistence type="predicted"/>
<evidence type="ECO:0000313" key="3">
    <source>
        <dbReference type="Proteomes" id="UP001066276"/>
    </source>
</evidence>
<organism evidence="2 3">
    <name type="scientific">Pleurodeles waltl</name>
    <name type="common">Iberian ribbed newt</name>
    <dbReference type="NCBI Taxonomy" id="8319"/>
    <lineage>
        <taxon>Eukaryota</taxon>
        <taxon>Metazoa</taxon>
        <taxon>Chordata</taxon>
        <taxon>Craniata</taxon>
        <taxon>Vertebrata</taxon>
        <taxon>Euteleostomi</taxon>
        <taxon>Amphibia</taxon>
        <taxon>Batrachia</taxon>
        <taxon>Caudata</taxon>
        <taxon>Salamandroidea</taxon>
        <taxon>Salamandridae</taxon>
        <taxon>Pleurodelinae</taxon>
        <taxon>Pleurodeles</taxon>
    </lineage>
</organism>
<protein>
    <submittedName>
        <fullName evidence="2">Uncharacterized protein</fullName>
    </submittedName>
</protein>
<feature type="region of interest" description="Disordered" evidence="1">
    <location>
        <begin position="102"/>
        <end position="121"/>
    </location>
</feature>
<sequence>MEREVRGALIVACINWEEMGCKTIKGPMRSLKGVGYRYESQQYADGHSHDSHQESDKFSQEICPTISLNESSWLERAPAGAWMQLEILLESKRLARQWQLGSAHQGSGRHREGREVEEEPWSKTSAALVVAQMELSDVEEEGREEQEDAMMVNLRDLEVWVYQPNPPLKVYRKWKRGCREPGLVTAGTEAAFR</sequence>
<accession>A0AAV7U8X5</accession>
<dbReference type="AlphaFoldDB" id="A0AAV7U8X5"/>
<comment type="caution">
    <text evidence="2">The sequence shown here is derived from an EMBL/GenBank/DDBJ whole genome shotgun (WGS) entry which is preliminary data.</text>
</comment>
<gene>
    <name evidence="2" type="ORF">NDU88_002262</name>
</gene>